<feature type="domain" description="NAD(P)-binding" evidence="1">
    <location>
        <begin position="7"/>
        <end position="194"/>
    </location>
</feature>
<dbReference type="PANTHER" id="PTHR15020">
    <property type="entry name" value="FLAVIN REDUCTASE-RELATED"/>
    <property type="match status" value="1"/>
</dbReference>
<dbReference type="Pfam" id="PF13460">
    <property type="entry name" value="NAD_binding_10"/>
    <property type="match status" value="1"/>
</dbReference>
<dbReference type="Gene3D" id="3.40.50.720">
    <property type="entry name" value="NAD(P)-binding Rossmann-like Domain"/>
    <property type="match status" value="1"/>
</dbReference>
<dbReference type="EMBL" id="CAJSLV010000024">
    <property type="protein sequence ID" value="CAG6391429.1"/>
    <property type="molecule type" value="Genomic_DNA"/>
</dbReference>
<dbReference type="AlphaFoldDB" id="A0A9W4DJW3"/>
<dbReference type="SUPFAM" id="SSF51735">
    <property type="entry name" value="NAD(P)-binding Rossmann-fold domains"/>
    <property type="match status" value="1"/>
</dbReference>
<dbReference type="InterPro" id="IPR016040">
    <property type="entry name" value="NAD(P)-bd_dom"/>
</dbReference>
<protein>
    <submittedName>
        <fullName evidence="2">NAD(P)H-binding</fullName>
    </submittedName>
</protein>
<sequence length="218" mass="21889">MRTVIAGGHGQIALRLERLLSARGDSVAGLIRNPDQAEDLGKAGAEAIVLDLESATADSVAAALAGADAAVFAAGAGPGSGVDRKQTVDRDAAVLLADAAEQAGVRRFLVVSSMGADAESAYNEPVFAAYLRAKGAADDAIRARTSLDWTILRPGALTDALGTGKVQLSAEGTGRGSVPRDDVAAVLLALLDTPATAGLTLELISGDTGITSAVSRLA</sequence>
<dbReference type="Proteomes" id="UP001152519">
    <property type="component" value="Unassembled WGS sequence"/>
</dbReference>
<reference evidence="2" key="1">
    <citation type="submission" date="2021-05" db="EMBL/GenBank/DDBJ databases">
        <authorList>
            <person name="Arsene-Ploetze F."/>
        </authorList>
    </citation>
    <scope>NUCLEOTIDE SEQUENCE</scope>
    <source>
        <strain evidence="2">DSM 42138</strain>
    </source>
</reference>
<dbReference type="PANTHER" id="PTHR15020:SF50">
    <property type="entry name" value="UPF0659 PROTEIN YMR090W"/>
    <property type="match status" value="1"/>
</dbReference>
<evidence type="ECO:0000313" key="3">
    <source>
        <dbReference type="Proteomes" id="UP001152519"/>
    </source>
</evidence>
<dbReference type="RefSeq" id="WP_251485079.1">
    <property type="nucleotide sequence ID" value="NZ_CAJSLV010000024.1"/>
</dbReference>
<accession>A0A9W4DJW3</accession>
<evidence type="ECO:0000259" key="1">
    <source>
        <dbReference type="Pfam" id="PF13460"/>
    </source>
</evidence>
<keyword evidence="3" id="KW-1185">Reference proteome</keyword>
<comment type="caution">
    <text evidence="2">The sequence shown here is derived from an EMBL/GenBank/DDBJ whole genome shotgun (WGS) entry which is preliminary data.</text>
</comment>
<gene>
    <name evidence="2" type="ORF">SCOCK_120065</name>
</gene>
<proteinExistence type="predicted"/>
<dbReference type="InterPro" id="IPR036291">
    <property type="entry name" value="NAD(P)-bd_dom_sf"/>
</dbReference>
<name>A0A9W4DJW3_9ACTN</name>
<organism evidence="2 3">
    <name type="scientific">Actinacidiphila cocklensis</name>
    <dbReference type="NCBI Taxonomy" id="887465"/>
    <lineage>
        <taxon>Bacteria</taxon>
        <taxon>Bacillati</taxon>
        <taxon>Actinomycetota</taxon>
        <taxon>Actinomycetes</taxon>
        <taxon>Kitasatosporales</taxon>
        <taxon>Streptomycetaceae</taxon>
        <taxon>Actinacidiphila</taxon>
    </lineage>
</organism>
<evidence type="ECO:0000313" key="2">
    <source>
        <dbReference type="EMBL" id="CAG6391429.1"/>
    </source>
</evidence>